<dbReference type="EMBL" id="CM055094">
    <property type="protein sequence ID" value="KAJ7562821.1"/>
    <property type="molecule type" value="Genomic_DNA"/>
</dbReference>
<dbReference type="Proteomes" id="UP001162992">
    <property type="component" value="Chromosome 3"/>
</dbReference>
<accession>A0ACC2E8P0</accession>
<sequence length="109" mass="13204">MRGNQHLRQPPADLTLREPQLLFTIERERERERERDRDACHIERASAAIYYRDRELLFSVYYNEREAFHCERTAALYLRIESRHGRHMDLAFKLLENYDLLHGNPACCR</sequence>
<keyword evidence="2" id="KW-1185">Reference proteome</keyword>
<proteinExistence type="predicted"/>
<evidence type="ECO:0000313" key="1">
    <source>
        <dbReference type="EMBL" id="KAJ7562821.1"/>
    </source>
</evidence>
<comment type="caution">
    <text evidence="1">The sequence shown here is derived from an EMBL/GenBank/DDBJ whole genome shotgun (WGS) entry which is preliminary data.</text>
</comment>
<name>A0ACC2E8P0_DIPCM</name>
<evidence type="ECO:0000313" key="2">
    <source>
        <dbReference type="Proteomes" id="UP001162992"/>
    </source>
</evidence>
<gene>
    <name evidence="1" type="ORF">O6H91_03G085300</name>
</gene>
<protein>
    <submittedName>
        <fullName evidence="1">Uncharacterized protein</fullName>
    </submittedName>
</protein>
<reference evidence="2" key="1">
    <citation type="journal article" date="2024" name="Proc. Natl. Acad. Sci. U.S.A.">
        <title>Extraordinary preservation of gene collinearity over three hundred million years revealed in homosporous lycophytes.</title>
        <authorList>
            <person name="Li C."/>
            <person name="Wickell D."/>
            <person name="Kuo L.Y."/>
            <person name="Chen X."/>
            <person name="Nie B."/>
            <person name="Liao X."/>
            <person name="Peng D."/>
            <person name="Ji J."/>
            <person name="Jenkins J."/>
            <person name="Williams M."/>
            <person name="Shu S."/>
            <person name="Plott C."/>
            <person name="Barry K."/>
            <person name="Rajasekar S."/>
            <person name="Grimwood J."/>
            <person name="Han X."/>
            <person name="Sun S."/>
            <person name="Hou Z."/>
            <person name="He W."/>
            <person name="Dai G."/>
            <person name="Sun C."/>
            <person name="Schmutz J."/>
            <person name="Leebens-Mack J.H."/>
            <person name="Li F.W."/>
            <person name="Wang L."/>
        </authorList>
    </citation>
    <scope>NUCLEOTIDE SEQUENCE [LARGE SCALE GENOMIC DNA]</scope>
    <source>
        <strain evidence="2">cv. PW_Plant_1</strain>
    </source>
</reference>
<organism evidence="1 2">
    <name type="scientific">Diphasiastrum complanatum</name>
    <name type="common">Issler's clubmoss</name>
    <name type="synonym">Lycopodium complanatum</name>
    <dbReference type="NCBI Taxonomy" id="34168"/>
    <lineage>
        <taxon>Eukaryota</taxon>
        <taxon>Viridiplantae</taxon>
        <taxon>Streptophyta</taxon>
        <taxon>Embryophyta</taxon>
        <taxon>Tracheophyta</taxon>
        <taxon>Lycopodiopsida</taxon>
        <taxon>Lycopodiales</taxon>
        <taxon>Lycopodiaceae</taxon>
        <taxon>Lycopodioideae</taxon>
        <taxon>Diphasiastrum</taxon>
    </lineage>
</organism>